<dbReference type="EMBL" id="FONL01000010">
    <property type="protein sequence ID" value="SFE60453.1"/>
    <property type="molecule type" value="Genomic_DNA"/>
</dbReference>
<dbReference type="STRING" id="1123323.SAMN05216245_11036"/>
<organism evidence="2 3">
    <name type="scientific">Succiniclasticum ruminis DSM 9236</name>
    <dbReference type="NCBI Taxonomy" id="1123323"/>
    <lineage>
        <taxon>Bacteria</taxon>
        <taxon>Bacillati</taxon>
        <taxon>Bacillota</taxon>
        <taxon>Negativicutes</taxon>
        <taxon>Acidaminococcales</taxon>
        <taxon>Acidaminococcaceae</taxon>
        <taxon>Succiniclasticum</taxon>
    </lineage>
</organism>
<dbReference type="InterPro" id="IPR019627">
    <property type="entry name" value="YAcAr"/>
</dbReference>
<proteinExistence type="predicted"/>
<accession>A0A1I2BYB9</accession>
<evidence type="ECO:0000313" key="2">
    <source>
        <dbReference type="EMBL" id="SFE60453.1"/>
    </source>
</evidence>
<protein>
    <recommendedName>
        <fullName evidence="1">YspA cpYpsA-related SLOG domain-containing protein</fullName>
    </recommendedName>
</protein>
<dbReference type="Proteomes" id="UP000198896">
    <property type="component" value="Unassembled WGS sequence"/>
</dbReference>
<dbReference type="Pfam" id="PF10686">
    <property type="entry name" value="YAcAr"/>
    <property type="match status" value="1"/>
</dbReference>
<sequence length="130" mass="14433">MTTTLFGKQVRIIVAGGRDFTDYALLSQTLDAVLEKYTFSEVQIVSGCCRGADALGEHYATEHGIPVKRFPADWLAYGKAAGPIRNRKMAEYATERDGMLVAFWDGKSRGTASMVRLAEKYGLRIKTITY</sequence>
<dbReference type="OrthoDB" id="572639at2"/>
<keyword evidence="3" id="KW-1185">Reference proteome</keyword>
<gene>
    <name evidence="2" type="ORF">SAMN05216245_11036</name>
</gene>
<evidence type="ECO:0000259" key="1">
    <source>
        <dbReference type="Pfam" id="PF10686"/>
    </source>
</evidence>
<dbReference type="AlphaFoldDB" id="A0A1I2BYB9"/>
<feature type="domain" description="YspA cpYpsA-related SLOG" evidence="1">
    <location>
        <begin position="10"/>
        <end position="77"/>
    </location>
</feature>
<dbReference type="RefSeq" id="WP_093913699.1">
    <property type="nucleotide sequence ID" value="NZ_FONL01000010.1"/>
</dbReference>
<name>A0A1I2BYB9_9FIRM</name>
<evidence type="ECO:0000313" key="3">
    <source>
        <dbReference type="Proteomes" id="UP000198896"/>
    </source>
</evidence>
<reference evidence="2 3" key="1">
    <citation type="submission" date="2016-10" db="EMBL/GenBank/DDBJ databases">
        <authorList>
            <person name="de Groot N.N."/>
        </authorList>
    </citation>
    <scope>NUCLEOTIDE SEQUENCE [LARGE SCALE GENOMIC DNA]</scope>
    <source>
        <strain evidence="2 3">DSM 9236</strain>
    </source>
</reference>